<dbReference type="AlphaFoldDB" id="A0A563U321"/>
<gene>
    <name evidence="2" type="ORF">FPZ43_15705</name>
</gene>
<dbReference type="Proteomes" id="UP000320042">
    <property type="component" value="Unassembled WGS sequence"/>
</dbReference>
<dbReference type="EMBL" id="VOEJ01000008">
    <property type="protein sequence ID" value="TWR25730.1"/>
    <property type="molecule type" value="Genomic_DNA"/>
</dbReference>
<sequence>MEQKPLSQDDIDKAKAYKEALDELQKSVVGLNSKLPSFADGMKAGIQAIGEKLPEVVESIKNLNEQNRQLAESGGKPKNILKELASSMLSWNTLISVGVTLLATYGDAIIDWVSSLGKGKDASNQSKLSIESLNKAVGSTEYSGAIKQVNELKINVGLAKDGFLKKQDVLRQYNDTLGKTMGHADTLNEVEGKLLKNGPAYIKMTLYKATAQMALQEAAKKAVEAEQIKLKKDEDVLTFWDKTVDFFNRNTGAAGIGAAGMSNTEEIADAELKAKANQRRKEEGDQIQKDQQNLVNIAATYQKLAAEVANGNGLNFVGSTTTEILKKDFVRKHNIITSHAEQLMQAKSIDFAQTLELNKNQYDLELKQLDGLLRDKEISQEEFNKRSERLQHKYKQNIGNNAELFAKQNMADMKKAMDVLAGNLREKEGQQKKDVISQDEKELRKIKLPGNQLAAERKLIDDKFAYELFMAGNNSEKKKAIEEKHQKDLSDLSERYEQQRKEFAVNTAQKVADAAFSLLGSNIKANTEAKIKGLEKDKANELSNTSLTSTQRKAVEEKYKKKEEQEKIKAFKAEQRMSVLQAVVNGALAITKATSQTGVLAPFVIPGIIASTAVQIATIASQKPPQFAKGGQFISDGRGALLPGYSRTDNTNAYLRSGEAVVVSEAMRNPWARNLVSAINVAYGGRDFSMPNPGKGYSIGDIYTDGGNANRYYSQPVVDVKEMANTLAYQMINNFPPIYVDVKDVNNQQNILAQTVNRVNL</sequence>
<name>A0A563U321_9SPHI</name>
<organism evidence="2 3">
    <name type="scientific">Mucilaginibacter pallidiroseus</name>
    <dbReference type="NCBI Taxonomy" id="2599295"/>
    <lineage>
        <taxon>Bacteria</taxon>
        <taxon>Pseudomonadati</taxon>
        <taxon>Bacteroidota</taxon>
        <taxon>Sphingobacteriia</taxon>
        <taxon>Sphingobacteriales</taxon>
        <taxon>Sphingobacteriaceae</taxon>
        <taxon>Mucilaginibacter</taxon>
    </lineage>
</organism>
<protein>
    <submittedName>
        <fullName evidence="2">Uncharacterized protein</fullName>
    </submittedName>
</protein>
<reference evidence="2 3" key="1">
    <citation type="submission" date="2019-07" db="EMBL/GenBank/DDBJ databases">
        <authorList>
            <person name="Kim J."/>
        </authorList>
    </citation>
    <scope>NUCLEOTIDE SEQUENCE [LARGE SCALE GENOMIC DNA]</scope>
    <source>
        <strain evidence="3">dk17</strain>
    </source>
</reference>
<keyword evidence="1" id="KW-0175">Coiled coil</keyword>
<keyword evidence="3" id="KW-1185">Reference proteome</keyword>
<evidence type="ECO:0000313" key="2">
    <source>
        <dbReference type="EMBL" id="TWR25730.1"/>
    </source>
</evidence>
<evidence type="ECO:0000256" key="1">
    <source>
        <dbReference type="SAM" id="Coils"/>
    </source>
</evidence>
<feature type="coiled-coil region" evidence="1">
    <location>
        <begin position="482"/>
        <end position="544"/>
    </location>
</feature>
<proteinExistence type="predicted"/>
<dbReference type="OrthoDB" id="780707at2"/>
<comment type="caution">
    <text evidence="2">The sequence shown here is derived from an EMBL/GenBank/DDBJ whole genome shotgun (WGS) entry which is preliminary data.</text>
</comment>
<accession>A0A563U321</accession>
<evidence type="ECO:0000313" key="3">
    <source>
        <dbReference type="Proteomes" id="UP000320042"/>
    </source>
</evidence>
<dbReference type="RefSeq" id="WP_146382887.1">
    <property type="nucleotide sequence ID" value="NZ_VOEJ01000008.1"/>
</dbReference>